<dbReference type="RefSeq" id="WP_068207210.1">
    <property type="nucleotide sequence ID" value="NZ_CP013355.1"/>
</dbReference>
<name>A0A120IE71_9FLAO</name>
<reference evidence="1 2" key="2">
    <citation type="journal article" date="2016" name="Int. J. Syst. Evol. Microbiol.">
        <title>Lutibacter profundi sp. nov., isolated from a deep-sea hydrothermal system on the Arctic Mid-Ocean Ridge and emended description of the genus Lutibacter.</title>
        <authorList>
            <person name="Le Moine Bauer S."/>
            <person name="Roalkvam I."/>
            <person name="Steen I.H."/>
            <person name="Dahle H."/>
        </authorList>
    </citation>
    <scope>NUCLEOTIDE SEQUENCE [LARGE SCALE GENOMIC DNA]</scope>
    <source>
        <strain evidence="1 2">LP1</strain>
    </source>
</reference>
<protein>
    <submittedName>
        <fullName evidence="1">Uncharacterized protein</fullName>
    </submittedName>
</protein>
<keyword evidence="2" id="KW-1185">Reference proteome</keyword>
<dbReference type="OrthoDB" id="610610at2"/>
<accession>A0A120IE71</accession>
<gene>
    <name evidence="1" type="ORF">Lupro_05795</name>
</gene>
<dbReference type="PATRIC" id="fig|1622118.3.peg.1205"/>
<sequence>MKKINILFAIFLGIFLKVNAQEITINLDVDSNPNPEISEWVDRTELALLTIVNTNEKYVDFEYKIQTKIFKDGELVVETKTSQMPIMYLPFGSETFLADEIVPYNALRFYGNIEKTVIQTGLLPAGNYSFCVSIIDLEGKPLTRLESVCKPMLITDYQLPELISPIENTTILAQNLPSTIFTWSPIAPTPPGDEGIKYIIAISEVKGKQTPARAFDVNYPIVEEEIIAGTQFNWPTDIDTPDEDTQYVWSIKPVTFNDNPYKSGENNFIKVGTFNVKINNRSSENGEDDKIVYGDSENTTNKNNKQNESCECFNGDVIDASFLPLNLFNNPSGKTVIEVSGLLTLQNMIRSCMSNVPEAKGNPAYSFGNWQFKTRIGFDATHTPDLDTFTSSGDVGSHTFNTHALIMACEKTEQLQIEVTVVNKLLNYKCTMVFFKDIPEEFLNEIYNEKDNCNCEENTTPEPLVFIAQSDAQTSPLKMQLIDYESYKNYVLGCANNPENFTINATIDWGDGTPLIYSASPNTEHTYLSIDDMPATIELLFELKPLSVTTKNQISETTENQTCIVNYEVPITENFKNGIEISSDCNCTNLSLTEPELNIFQTEPENNPRNLTLGGVTAYRDYLLSCNENYSLETHSITVTLNWDEEHSNQSIVNEGPFIHEYAIDHEIPEEICATFTIAPLFPEDGDDEPSCITVKCIAVSPELLALNTGPVGTGDLALGESIFAGEHVNGQGEFEIITTTLEGDAPGPYSGTGTVYIDWIKSDMTVEFTDITIDGNNNLVSGFITAQVHDTAPTYPFAWAGGIALNNINVESIINWVENTTGQEIDYDPAIGSIMPVKVPLGLNFPSGDQLAITEMVFRADKSEFNLIAAKTTPPDWGDTQLIGFKALNIQYHPNSPEFPPERLELVEDITVGNINEKITFTFRAPSANNPGCYIEWDEFGFSAYGVELDANFTREWLIPLPDDGTSKAKANLVATGSAWGDLIFIGNLEESVISSTIPEPDSGVPTDSGSHDFIILANNISYDWSDVANAPAIDFPPIYTGETTNLFRGFHMEELTLKFSPNKMNTPNGDPIEISINDMIIDDTGITLEAEIENLVVFGDAEIGDMAASIDRVYLEILSSSFVEAGVEGRIAIPVSDGNSLDDSLAYTALFNVPLDPAANKNFQITLTPDQPINADLLKGTFNLDDTSNLSGYFDKDKKTFTMELNGDFTWEDAEIGPVKEINLEIGFEGVGFDYDSSLTSNKLTFDSGEWSFASPQKRMANFPVTIDNIDYTTMTATGNQLLHGKLNFDVIFNLSSKIGGMTTLGAEFSINDDSGSGGKKFVPNFIGGVIDSIAIQADMAAVKIKGAIGFRNDDPVFGDGFIGTLSAEFKGPGIKVDALAEFGNTTYLSMSRYRYWRVEAEATFPAPGITFLPGMAFRGFGGGAFKNMEATLSGNTYTFTPKKSSFGFRAKAVMATTPKEETFNADVGLLGTFSNSGGMTYIGFTGDFYVGAGFAKRNNAKIDGTLTVDYDFPQKHFNMSASVNVNASPITTPSPMSLVLDINGKTNLWYFKFGEPANLNTVNVFGVSLYEYLMFGNSIPYPGGFTNTFKTNYYNAVGVYPSAGGAATGGVGSNTAAGKGFALGIGFMFDKSGEKQLTDYNNGNKKHVLSFALAAGAELHLSYMEYLGSCGGYTPVGINGWRAKGSLGMYGMAAAGVKKYKRNGSVKWNTTVASLAAGAWITGEFPNPYYVAGAIDGSITVFDLISFNFHKDFEKGTSCGNGSAGTGAPVTQGDAAADQENALIQYIHPENSFNFPIDEPLAVKFGLNPDEVFDVSEQQANGTVIMRTFKMVVTKNLQIKDDATGVWSGVSLTTNENNLGEYLYTKTAPITVTASAQLNSFPPGGGAGNLPVATTAASGVYTAPANYTPVTIPASKTTVNLSQLVIYPAPEISNDYDDLPPDPAPIVNSLTADKNYKFTVTATLKEWNGSNWVNALKNNGTPVSQTIIKQFRTGDASLTANNILYNY</sequence>
<dbReference type="KEGG" id="lut:Lupro_05795"/>
<organism evidence="1 2">
    <name type="scientific">Lutibacter profundi</name>
    <dbReference type="NCBI Taxonomy" id="1622118"/>
    <lineage>
        <taxon>Bacteria</taxon>
        <taxon>Pseudomonadati</taxon>
        <taxon>Bacteroidota</taxon>
        <taxon>Flavobacteriia</taxon>
        <taxon>Flavobacteriales</taxon>
        <taxon>Flavobacteriaceae</taxon>
        <taxon>Lutibacter</taxon>
    </lineage>
</organism>
<proteinExistence type="predicted"/>
<evidence type="ECO:0000313" key="2">
    <source>
        <dbReference type="Proteomes" id="UP000059672"/>
    </source>
</evidence>
<dbReference type="Proteomes" id="UP000059672">
    <property type="component" value="Chromosome"/>
</dbReference>
<dbReference type="EMBL" id="CP013355">
    <property type="protein sequence ID" value="AMC10782.1"/>
    <property type="molecule type" value="Genomic_DNA"/>
</dbReference>
<evidence type="ECO:0000313" key="1">
    <source>
        <dbReference type="EMBL" id="AMC10782.1"/>
    </source>
</evidence>
<reference evidence="2" key="1">
    <citation type="submission" date="2015-12" db="EMBL/GenBank/DDBJ databases">
        <title>Complete genome sequence of Lutibacter profundus strain LP1.</title>
        <authorList>
            <person name="Wissuwa J."/>
            <person name="Le Moine Bauer S."/>
            <person name="Stokke R."/>
            <person name="Dahle H."/>
            <person name="Steen I.H."/>
        </authorList>
    </citation>
    <scope>NUCLEOTIDE SEQUENCE [LARGE SCALE GENOMIC DNA]</scope>
    <source>
        <strain evidence="2">LP1</strain>
    </source>
</reference>
<dbReference type="STRING" id="1622118.Lupro_05795"/>